<dbReference type="Pfam" id="PF24986">
    <property type="entry name" value="PRC_RimM"/>
    <property type="match status" value="1"/>
</dbReference>
<dbReference type="Proteomes" id="UP000002772">
    <property type="component" value="Unassembled WGS sequence"/>
</dbReference>
<dbReference type="InterPro" id="IPR056792">
    <property type="entry name" value="PRC_RimM"/>
</dbReference>
<keyword evidence="9" id="KW-1185">Reference proteome</keyword>
<sequence>MIKLGDVFRIGSLGKPHGIKGEIAFTFDDDVFDRTNADFFFVMIDGLLVPFFFEEYRFSSDVVALVKLEGIDTLEQASALTGCEVYFPREGSDSSDGVASQAELVGFKIVDESTGQLVGTVKAIDDSTVNLLFVVSTESGDLLIPASHELVKAIDKKHQSITVTIPEGLLSL</sequence>
<feature type="domain" description="RimM N-terminal" evidence="6">
    <location>
        <begin position="10"/>
        <end position="90"/>
    </location>
</feature>
<dbReference type="RefSeq" id="WP_007573240.1">
    <property type="nucleotide sequence ID" value="NZ_BPTS01000001.1"/>
</dbReference>
<evidence type="ECO:0000256" key="5">
    <source>
        <dbReference type="HAMAP-Rule" id="MF_00014"/>
    </source>
</evidence>
<comment type="domain">
    <text evidence="5">The PRC barrel domain binds ribosomal protein uS19.</text>
</comment>
<dbReference type="PANTHER" id="PTHR33692:SF1">
    <property type="entry name" value="RIBOSOME MATURATION FACTOR RIMM"/>
    <property type="match status" value="1"/>
</dbReference>
<dbReference type="Gene3D" id="2.30.30.240">
    <property type="entry name" value="PRC-barrel domain"/>
    <property type="match status" value="1"/>
</dbReference>
<gene>
    <name evidence="5" type="primary">rimM</name>
    <name evidence="8" type="ORF">Premu_0776</name>
</gene>
<comment type="similarity">
    <text evidence="5">Belongs to the RimM family.</text>
</comment>
<dbReference type="eggNOG" id="COG0806">
    <property type="taxonomic scope" value="Bacteria"/>
</dbReference>
<dbReference type="GO" id="GO:0006364">
    <property type="term" value="P:rRNA processing"/>
    <property type="evidence" value="ECO:0007669"/>
    <property type="project" value="UniProtKB-UniRule"/>
</dbReference>
<dbReference type="HAMAP" id="MF_00014">
    <property type="entry name" value="Ribosome_mat_RimM"/>
    <property type="match status" value="1"/>
</dbReference>
<dbReference type="PANTHER" id="PTHR33692">
    <property type="entry name" value="RIBOSOME MATURATION FACTOR RIMM"/>
    <property type="match status" value="1"/>
</dbReference>
<proteinExistence type="inferred from homology"/>
<dbReference type="OrthoDB" id="9810331at2"/>
<dbReference type="InterPro" id="IPR011961">
    <property type="entry name" value="RimM"/>
</dbReference>
<dbReference type="GO" id="GO:0005737">
    <property type="term" value="C:cytoplasm"/>
    <property type="evidence" value="ECO:0007669"/>
    <property type="project" value="UniProtKB-SubCell"/>
</dbReference>
<evidence type="ECO:0000259" key="6">
    <source>
        <dbReference type="Pfam" id="PF01782"/>
    </source>
</evidence>
<keyword evidence="1 5" id="KW-0963">Cytoplasm</keyword>
<dbReference type="SUPFAM" id="SSF50447">
    <property type="entry name" value="Translation proteins"/>
    <property type="match status" value="1"/>
</dbReference>
<evidence type="ECO:0000256" key="2">
    <source>
        <dbReference type="ARBA" id="ARBA00022517"/>
    </source>
</evidence>
<dbReference type="Gene3D" id="2.40.30.60">
    <property type="entry name" value="RimM"/>
    <property type="match status" value="1"/>
</dbReference>
<dbReference type="InterPro" id="IPR036976">
    <property type="entry name" value="RimM_N_sf"/>
</dbReference>
<reference evidence="9" key="1">
    <citation type="journal article" date="2011" name="Stand. Genomic Sci.">
        <title>Non-contiguous finished genome sequence of the opportunistic oral pathogen Prevotella multisaccharivorax type strain (PPPA20).</title>
        <authorList>
            <person name="Pati A."/>
            <person name="Gronow S."/>
            <person name="Lu M."/>
            <person name="Lapidus A."/>
            <person name="Nolan M."/>
            <person name="Lucas S."/>
            <person name="Hammon N."/>
            <person name="Deshpande S."/>
            <person name="Cheng J.F."/>
            <person name="Tapia R."/>
            <person name="Han C."/>
            <person name="Goodwin L."/>
            <person name="Pitluck S."/>
            <person name="Liolios K."/>
            <person name="Pagani I."/>
            <person name="Mavromatis K."/>
            <person name="Mikhailova N."/>
            <person name="Huntemann M."/>
            <person name="Chen A."/>
            <person name="Palaniappan K."/>
            <person name="Land M."/>
            <person name="Hauser L."/>
            <person name="Detter J.C."/>
            <person name="Brambilla E.M."/>
            <person name="Rohde M."/>
            <person name="Goker M."/>
            <person name="Woyke T."/>
            <person name="Bristow J."/>
            <person name="Eisen J.A."/>
            <person name="Markowitz V."/>
            <person name="Hugenholtz P."/>
            <person name="Kyrpides N.C."/>
            <person name="Klenk H.P."/>
            <person name="Ivanova N."/>
        </authorList>
    </citation>
    <scope>NUCLEOTIDE SEQUENCE [LARGE SCALE GENOMIC DNA]</scope>
    <source>
        <strain evidence="9">DSM 17128</strain>
    </source>
</reference>
<keyword evidence="3 5" id="KW-0698">rRNA processing</keyword>
<protein>
    <recommendedName>
        <fullName evidence="5">Ribosome maturation factor RimM</fullName>
    </recommendedName>
</protein>
<evidence type="ECO:0000256" key="3">
    <source>
        <dbReference type="ARBA" id="ARBA00022552"/>
    </source>
</evidence>
<accession>F8N6M2</accession>
<organism evidence="8 9">
    <name type="scientific">Hallella multisaccharivorax DSM 17128</name>
    <dbReference type="NCBI Taxonomy" id="688246"/>
    <lineage>
        <taxon>Bacteria</taxon>
        <taxon>Pseudomonadati</taxon>
        <taxon>Bacteroidota</taxon>
        <taxon>Bacteroidia</taxon>
        <taxon>Bacteroidales</taxon>
        <taxon>Prevotellaceae</taxon>
        <taxon>Hallella</taxon>
    </lineage>
</organism>
<comment type="function">
    <text evidence="5">An accessory protein needed during the final step in the assembly of 30S ribosomal subunit, possibly for assembly of the head region. Essential for efficient processing of 16S rRNA. May be needed both before and after RbfA during the maturation of 16S rRNA. It has affinity for free ribosomal 30S subunits but not for 70S ribosomes.</text>
</comment>
<dbReference type="EMBL" id="GL945017">
    <property type="protein sequence ID" value="EGN56237.1"/>
    <property type="molecule type" value="Genomic_DNA"/>
</dbReference>
<dbReference type="GO" id="GO:0042274">
    <property type="term" value="P:ribosomal small subunit biogenesis"/>
    <property type="evidence" value="ECO:0007669"/>
    <property type="project" value="UniProtKB-UniRule"/>
</dbReference>
<evidence type="ECO:0000313" key="8">
    <source>
        <dbReference type="EMBL" id="EGN56237.1"/>
    </source>
</evidence>
<feature type="domain" description="Ribosome maturation factor RimM PRC barrel" evidence="7">
    <location>
        <begin position="103"/>
        <end position="169"/>
    </location>
</feature>
<dbReference type="GO" id="GO:0005840">
    <property type="term" value="C:ribosome"/>
    <property type="evidence" value="ECO:0007669"/>
    <property type="project" value="InterPro"/>
</dbReference>
<dbReference type="InterPro" id="IPR011033">
    <property type="entry name" value="PRC_barrel-like_sf"/>
</dbReference>
<evidence type="ECO:0000256" key="1">
    <source>
        <dbReference type="ARBA" id="ARBA00022490"/>
    </source>
</evidence>
<dbReference type="GO" id="GO:0043022">
    <property type="term" value="F:ribosome binding"/>
    <property type="evidence" value="ECO:0007669"/>
    <property type="project" value="InterPro"/>
</dbReference>
<dbReference type="HOGENOM" id="CLU_077636_4_1_10"/>
<dbReference type="STRING" id="688246.Premu_0776"/>
<keyword evidence="4 5" id="KW-0143">Chaperone</keyword>
<dbReference type="NCBIfam" id="TIGR02273">
    <property type="entry name" value="16S_RimM"/>
    <property type="match status" value="1"/>
</dbReference>
<dbReference type="SUPFAM" id="SSF50346">
    <property type="entry name" value="PRC-barrel domain"/>
    <property type="match status" value="1"/>
</dbReference>
<evidence type="ECO:0000313" key="9">
    <source>
        <dbReference type="Proteomes" id="UP000002772"/>
    </source>
</evidence>
<dbReference type="AlphaFoldDB" id="F8N6M2"/>
<keyword evidence="2 5" id="KW-0690">Ribosome biogenesis</keyword>
<name>F8N6M2_9BACT</name>
<comment type="subcellular location">
    <subcellularLocation>
        <location evidence="5">Cytoplasm</location>
    </subcellularLocation>
</comment>
<dbReference type="Pfam" id="PF01782">
    <property type="entry name" value="RimM"/>
    <property type="match status" value="1"/>
</dbReference>
<evidence type="ECO:0000256" key="4">
    <source>
        <dbReference type="ARBA" id="ARBA00023186"/>
    </source>
</evidence>
<comment type="subunit">
    <text evidence="5">Binds ribosomal protein uS19.</text>
</comment>
<dbReference type="InterPro" id="IPR009000">
    <property type="entry name" value="Transl_B-barrel_sf"/>
</dbReference>
<evidence type="ECO:0000259" key="7">
    <source>
        <dbReference type="Pfam" id="PF24986"/>
    </source>
</evidence>
<dbReference type="InterPro" id="IPR002676">
    <property type="entry name" value="RimM_N"/>
</dbReference>